<dbReference type="Gene3D" id="3.10.20.370">
    <property type="match status" value="1"/>
</dbReference>
<reference evidence="2 3" key="1">
    <citation type="submission" date="2024-01" db="EMBL/GenBank/DDBJ databases">
        <title>The complete chloroplast genome sequence of Lithospermum erythrorhizon: insights into the phylogenetic relationship among Boraginaceae species and the maternal lineages of purple gromwells.</title>
        <authorList>
            <person name="Okada T."/>
            <person name="Watanabe K."/>
        </authorList>
    </citation>
    <scope>NUCLEOTIDE SEQUENCE [LARGE SCALE GENOMIC DNA]</scope>
</reference>
<name>A0AAV3QFS6_LITER</name>
<dbReference type="InterPro" id="IPR041577">
    <property type="entry name" value="RT_RNaseH_2"/>
</dbReference>
<feature type="domain" description="Reverse transcriptase/retrotransposon-derived protein RNase H-like" evidence="1">
    <location>
        <begin position="48"/>
        <end position="127"/>
    </location>
</feature>
<evidence type="ECO:0000259" key="1">
    <source>
        <dbReference type="Pfam" id="PF17919"/>
    </source>
</evidence>
<dbReference type="Proteomes" id="UP001454036">
    <property type="component" value="Unassembled WGS sequence"/>
</dbReference>
<organism evidence="2 3">
    <name type="scientific">Lithospermum erythrorhizon</name>
    <name type="common">Purple gromwell</name>
    <name type="synonym">Lithospermum officinale var. erythrorhizon</name>
    <dbReference type="NCBI Taxonomy" id="34254"/>
    <lineage>
        <taxon>Eukaryota</taxon>
        <taxon>Viridiplantae</taxon>
        <taxon>Streptophyta</taxon>
        <taxon>Embryophyta</taxon>
        <taxon>Tracheophyta</taxon>
        <taxon>Spermatophyta</taxon>
        <taxon>Magnoliopsida</taxon>
        <taxon>eudicotyledons</taxon>
        <taxon>Gunneridae</taxon>
        <taxon>Pentapetalae</taxon>
        <taxon>asterids</taxon>
        <taxon>lamiids</taxon>
        <taxon>Boraginales</taxon>
        <taxon>Boraginaceae</taxon>
        <taxon>Boraginoideae</taxon>
        <taxon>Lithospermeae</taxon>
        <taxon>Lithospermum</taxon>
    </lineage>
</organism>
<dbReference type="InterPro" id="IPR043502">
    <property type="entry name" value="DNA/RNA_pol_sf"/>
</dbReference>
<dbReference type="EMBL" id="BAABME010004330">
    <property type="protein sequence ID" value="GAA0161972.1"/>
    <property type="molecule type" value="Genomic_DNA"/>
</dbReference>
<protein>
    <recommendedName>
        <fullName evidence="1">Reverse transcriptase/retrotransposon-derived protein RNase H-like domain-containing protein</fullName>
    </recommendedName>
</protein>
<dbReference type="PANTHER" id="PTHR48475">
    <property type="entry name" value="RIBONUCLEASE H"/>
    <property type="match status" value="1"/>
</dbReference>
<comment type="caution">
    <text evidence="2">The sequence shown here is derived from an EMBL/GenBank/DDBJ whole genome shotgun (WGS) entry which is preliminary data.</text>
</comment>
<keyword evidence="3" id="KW-1185">Reference proteome</keyword>
<evidence type="ECO:0000313" key="2">
    <source>
        <dbReference type="EMBL" id="GAA0161972.1"/>
    </source>
</evidence>
<dbReference type="Gene3D" id="3.30.70.270">
    <property type="match status" value="1"/>
</dbReference>
<evidence type="ECO:0000313" key="3">
    <source>
        <dbReference type="Proteomes" id="UP001454036"/>
    </source>
</evidence>
<dbReference type="AlphaFoldDB" id="A0AAV3QFS6"/>
<dbReference type="PANTHER" id="PTHR48475:SF2">
    <property type="entry name" value="RIBONUCLEASE H"/>
    <property type="match status" value="1"/>
</dbReference>
<gene>
    <name evidence="2" type="ORF">LIER_18167</name>
</gene>
<accession>A0AAV3QFS6</accession>
<dbReference type="InterPro" id="IPR043128">
    <property type="entry name" value="Rev_trsase/Diguanyl_cyclase"/>
</dbReference>
<dbReference type="SUPFAM" id="SSF56672">
    <property type="entry name" value="DNA/RNA polymerases"/>
    <property type="match status" value="1"/>
</dbReference>
<dbReference type="Pfam" id="PF17919">
    <property type="entry name" value="RT_RNaseH_2"/>
    <property type="match status" value="1"/>
</dbReference>
<sequence length="156" mass="17441">MRPPKSYKELQKLTGCLAALSRFIAKSGEKNLHSFKCLRRMSKEEFIWDNECMEAFEKLKQYLGSPQLLSRPEPGEPLQLYVAISDIAVSGVLVKEVDQQQRPIHYVSHVLRDAEERHPVIDKAAFADTLGEKAQGILRVPPDPGHNGSTAEAGTD</sequence>
<proteinExistence type="predicted"/>